<evidence type="ECO:0000256" key="1">
    <source>
        <dbReference type="RuleBase" id="RU362001"/>
    </source>
</evidence>
<evidence type="ECO:0000313" key="2">
    <source>
        <dbReference type="EMBL" id="MFC7380840.1"/>
    </source>
</evidence>
<organism evidence="2 3">
    <name type="scientific">Sphaerisporangium rhizosphaerae</name>
    <dbReference type="NCBI Taxonomy" id="2269375"/>
    <lineage>
        <taxon>Bacteria</taxon>
        <taxon>Bacillati</taxon>
        <taxon>Actinomycetota</taxon>
        <taxon>Actinomycetes</taxon>
        <taxon>Streptosporangiales</taxon>
        <taxon>Streptosporangiaceae</taxon>
        <taxon>Sphaerisporangium</taxon>
    </lineage>
</organism>
<protein>
    <recommendedName>
        <fullName evidence="1">ESAT-6-like protein</fullName>
    </recommendedName>
</protein>
<keyword evidence="3" id="KW-1185">Reference proteome</keyword>
<comment type="similarity">
    <text evidence="1">Belongs to the WXG100 family.</text>
</comment>
<dbReference type="NCBIfam" id="TIGR03930">
    <property type="entry name" value="WXG100_ESAT6"/>
    <property type="match status" value="1"/>
</dbReference>
<accession>A0ABW2NXB0</accession>
<dbReference type="InterPro" id="IPR010310">
    <property type="entry name" value="T7SS_ESAT-6-like"/>
</dbReference>
<dbReference type="Proteomes" id="UP001596496">
    <property type="component" value="Unassembled WGS sequence"/>
</dbReference>
<reference evidence="3" key="1">
    <citation type="journal article" date="2019" name="Int. J. Syst. Evol. Microbiol.">
        <title>The Global Catalogue of Microorganisms (GCM) 10K type strain sequencing project: providing services to taxonomists for standard genome sequencing and annotation.</title>
        <authorList>
            <consortium name="The Broad Institute Genomics Platform"/>
            <consortium name="The Broad Institute Genome Sequencing Center for Infectious Disease"/>
            <person name="Wu L."/>
            <person name="Ma J."/>
        </authorList>
    </citation>
    <scope>NUCLEOTIDE SEQUENCE [LARGE SCALE GENOMIC DNA]</scope>
    <source>
        <strain evidence="3">CECT 7649</strain>
    </source>
</reference>
<dbReference type="Pfam" id="PF06013">
    <property type="entry name" value="WXG100"/>
    <property type="match status" value="1"/>
</dbReference>
<evidence type="ECO:0000313" key="3">
    <source>
        <dbReference type="Proteomes" id="UP001596496"/>
    </source>
</evidence>
<dbReference type="InterPro" id="IPR036689">
    <property type="entry name" value="ESAT-6-like_sf"/>
</dbReference>
<comment type="caution">
    <text evidence="2">The sequence shown here is derived from an EMBL/GenBank/DDBJ whole genome shotgun (WGS) entry which is preliminary data.</text>
</comment>
<dbReference type="SUPFAM" id="SSF140453">
    <property type="entry name" value="EsxAB dimer-like"/>
    <property type="match status" value="1"/>
</dbReference>
<gene>
    <name evidence="2" type="ORF">ACFQSB_01400</name>
</gene>
<dbReference type="EMBL" id="JBHTCG010000001">
    <property type="protein sequence ID" value="MFC7380840.1"/>
    <property type="molecule type" value="Genomic_DNA"/>
</dbReference>
<dbReference type="Gene3D" id="1.10.287.1060">
    <property type="entry name" value="ESAT-6-like"/>
    <property type="match status" value="1"/>
</dbReference>
<sequence>MSQQTSAQLPQIVESAKKTETAHGLIGSIQTQLQGHVSELRAGWGGQSGMAFEAVYNEWNGELSKVLGELQGLAVKLHQVEARYRNTEVDQTAAAHRVIGGALSGNINA</sequence>
<proteinExistence type="inferred from homology"/>
<name>A0ABW2NXB0_9ACTN</name>
<dbReference type="RefSeq" id="WP_380823835.1">
    <property type="nucleotide sequence ID" value="NZ_JBHTCG010000001.1"/>
</dbReference>